<protein>
    <recommendedName>
        <fullName evidence="11">Formamidopyrimidine-DNA glycosylase catalytic domain-containing protein</fullName>
    </recommendedName>
</protein>
<dbReference type="InterPro" id="IPR015886">
    <property type="entry name" value="H2TH_FPG"/>
</dbReference>
<dbReference type="EMBL" id="NKHZ01000029">
    <property type="protein sequence ID" value="PNS19841.1"/>
    <property type="molecule type" value="Genomic_DNA"/>
</dbReference>
<keyword evidence="9" id="KW-0326">Glycosidase</keyword>
<dbReference type="GO" id="GO:0008270">
    <property type="term" value="F:zinc ion binding"/>
    <property type="evidence" value="ECO:0007669"/>
    <property type="project" value="InterPro"/>
</dbReference>
<comment type="caution">
    <text evidence="12">The sequence shown here is derived from an EMBL/GenBank/DDBJ whole genome shotgun (WGS) entry which is preliminary data.</text>
</comment>
<dbReference type="GO" id="GO:0005634">
    <property type="term" value="C:nucleus"/>
    <property type="evidence" value="ECO:0007669"/>
    <property type="project" value="TreeGrafter"/>
</dbReference>
<dbReference type="GO" id="GO:0003906">
    <property type="term" value="F:DNA-(apurinic or apyrimidinic site) endonuclease activity"/>
    <property type="evidence" value="ECO:0007669"/>
    <property type="project" value="InterPro"/>
</dbReference>
<reference evidence="12 13" key="1">
    <citation type="submission" date="2017-06" db="EMBL/GenBank/DDBJ databases">
        <title>Draft genome sequence of a variant of Elsinoe murrayae.</title>
        <authorList>
            <person name="Cheng Q."/>
        </authorList>
    </citation>
    <scope>NUCLEOTIDE SEQUENCE [LARGE SCALE GENOMIC DNA]</scope>
    <source>
        <strain evidence="12 13">CQ-2017a</strain>
    </source>
</reference>
<dbReference type="PANTHER" id="PTHR22993">
    <property type="entry name" value="FORMAMIDOPYRIMIDINE-DNA GLYCOSYLASE"/>
    <property type="match status" value="1"/>
</dbReference>
<dbReference type="InterPro" id="IPR035937">
    <property type="entry name" value="FPG_N"/>
</dbReference>
<feature type="compositionally biased region" description="Basic and acidic residues" evidence="10">
    <location>
        <begin position="335"/>
        <end position="346"/>
    </location>
</feature>
<evidence type="ECO:0000256" key="7">
    <source>
        <dbReference type="ARBA" id="ARBA00023239"/>
    </source>
</evidence>
<keyword evidence="8" id="KW-0511">Multifunctional enzyme</keyword>
<name>A0A2K1QXR7_9PEZI</name>
<dbReference type="SUPFAM" id="SSF81624">
    <property type="entry name" value="N-terminal domain of MutM-like DNA repair proteins"/>
    <property type="match status" value="1"/>
</dbReference>
<feature type="compositionally biased region" description="Basic residues" evidence="10">
    <location>
        <begin position="379"/>
        <end position="393"/>
    </location>
</feature>
<feature type="region of interest" description="Disordered" evidence="10">
    <location>
        <begin position="287"/>
        <end position="410"/>
    </location>
</feature>
<dbReference type="Proteomes" id="UP000243797">
    <property type="component" value="Unassembled WGS sequence"/>
</dbReference>
<gene>
    <name evidence="12" type="ORF">CAC42_7808</name>
</gene>
<feature type="compositionally biased region" description="Acidic residues" evidence="10">
    <location>
        <begin position="303"/>
        <end position="315"/>
    </location>
</feature>
<evidence type="ECO:0000256" key="4">
    <source>
        <dbReference type="ARBA" id="ARBA00022801"/>
    </source>
</evidence>
<evidence type="ECO:0000256" key="3">
    <source>
        <dbReference type="ARBA" id="ARBA00022763"/>
    </source>
</evidence>
<evidence type="ECO:0000256" key="10">
    <source>
        <dbReference type="SAM" id="MobiDB-lite"/>
    </source>
</evidence>
<dbReference type="InterPro" id="IPR010979">
    <property type="entry name" value="Ribosomal_uS13-like_H2TH"/>
</dbReference>
<dbReference type="Pfam" id="PF01149">
    <property type="entry name" value="Fapy_DNA_glyco"/>
    <property type="match status" value="1"/>
</dbReference>
<dbReference type="PANTHER" id="PTHR22993:SF9">
    <property type="entry name" value="FORMAMIDOPYRIMIDINE-DNA GLYCOSYLASE"/>
    <property type="match status" value="1"/>
</dbReference>
<keyword evidence="4" id="KW-0378">Hydrolase</keyword>
<evidence type="ECO:0000256" key="1">
    <source>
        <dbReference type="ARBA" id="ARBA00001668"/>
    </source>
</evidence>
<dbReference type="Gene3D" id="1.10.8.50">
    <property type="match status" value="1"/>
</dbReference>
<dbReference type="GO" id="GO:0016829">
    <property type="term" value="F:lyase activity"/>
    <property type="evidence" value="ECO:0007669"/>
    <property type="project" value="UniProtKB-KW"/>
</dbReference>
<dbReference type="CDD" id="cd08972">
    <property type="entry name" value="PF_Nei_N"/>
    <property type="match status" value="1"/>
</dbReference>
<keyword evidence="13" id="KW-1185">Reference proteome</keyword>
<dbReference type="GO" id="GO:0003684">
    <property type="term" value="F:damaged DNA binding"/>
    <property type="evidence" value="ECO:0007669"/>
    <property type="project" value="InterPro"/>
</dbReference>
<proteinExistence type="inferred from homology"/>
<dbReference type="SMART" id="SM00898">
    <property type="entry name" value="Fapy_DNA_glyco"/>
    <property type="match status" value="1"/>
</dbReference>
<dbReference type="Gene3D" id="3.20.190.10">
    <property type="entry name" value="MutM-like, N-terminal"/>
    <property type="match status" value="1"/>
</dbReference>
<accession>A0A2K1QXR7</accession>
<organism evidence="12 13">
    <name type="scientific">Sphaceloma murrayae</name>
    <dbReference type="NCBI Taxonomy" id="2082308"/>
    <lineage>
        <taxon>Eukaryota</taxon>
        <taxon>Fungi</taxon>
        <taxon>Dikarya</taxon>
        <taxon>Ascomycota</taxon>
        <taxon>Pezizomycotina</taxon>
        <taxon>Dothideomycetes</taxon>
        <taxon>Dothideomycetidae</taxon>
        <taxon>Myriangiales</taxon>
        <taxon>Elsinoaceae</taxon>
        <taxon>Sphaceloma</taxon>
    </lineage>
</organism>
<evidence type="ECO:0000313" key="12">
    <source>
        <dbReference type="EMBL" id="PNS19841.1"/>
    </source>
</evidence>
<evidence type="ECO:0000256" key="2">
    <source>
        <dbReference type="ARBA" id="ARBA00009409"/>
    </source>
</evidence>
<evidence type="ECO:0000256" key="8">
    <source>
        <dbReference type="ARBA" id="ARBA00023268"/>
    </source>
</evidence>
<evidence type="ECO:0000259" key="11">
    <source>
        <dbReference type="PROSITE" id="PS51068"/>
    </source>
</evidence>
<dbReference type="STRING" id="2082308.A0A2K1QXR7"/>
<keyword evidence="7" id="KW-0456">Lyase</keyword>
<dbReference type="GO" id="GO:0008534">
    <property type="term" value="F:oxidized purine nucleobase lesion DNA N-glycosylase activity"/>
    <property type="evidence" value="ECO:0007669"/>
    <property type="project" value="UniProtKB-EC"/>
</dbReference>
<feature type="domain" description="Formamidopyrimidine-DNA glycosylase catalytic" evidence="11">
    <location>
        <begin position="2"/>
        <end position="131"/>
    </location>
</feature>
<dbReference type="FunFam" id="1.10.8.50:FF:000009">
    <property type="entry name" value="Formamidopyrimidine-DNA glycosylase"/>
    <property type="match status" value="1"/>
</dbReference>
<evidence type="ECO:0000313" key="13">
    <source>
        <dbReference type="Proteomes" id="UP000243797"/>
    </source>
</evidence>
<feature type="compositionally biased region" description="Basic residues" evidence="10">
    <location>
        <begin position="401"/>
        <end position="410"/>
    </location>
</feature>
<dbReference type="GO" id="GO:0006284">
    <property type="term" value="P:base-excision repair"/>
    <property type="evidence" value="ECO:0007669"/>
    <property type="project" value="InterPro"/>
</dbReference>
<dbReference type="InParanoid" id="A0A2K1QXR7"/>
<evidence type="ECO:0000256" key="9">
    <source>
        <dbReference type="ARBA" id="ARBA00023295"/>
    </source>
</evidence>
<evidence type="ECO:0000256" key="6">
    <source>
        <dbReference type="ARBA" id="ARBA00023204"/>
    </source>
</evidence>
<dbReference type="PROSITE" id="PS51068">
    <property type="entry name" value="FPG_CAT"/>
    <property type="match status" value="1"/>
</dbReference>
<dbReference type="SMART" id="SM01232">
    <property type="entry name" value="H2TH"/>
    <property type="match status" value="1"/>
</dbReference>
<sequence>MPEIGEVARVVHYLKKHLVGRKILNTLVQEDEIIYGKVGTSASAFKKAMDGKTILDARQQGKYFWLVADSPPHPVMHLGMTGWIKFSKDDSSYYKPAKEDNDWPPRFWKFVFQTDSKDKCEVAFVDARRLARIRLIDVPEGDLRNTTPLKENGPDPVVDKDVLTVEWLGNKMRSKRVPIKALLLDQANISGVGNWVADEVLYQAKIHPEQYSNTFSDAQVKELHEALMFVCTKAVETLSDQSLFPSNWLMKHRWGKGKKDSNVLPNGEKITHITVGGRTSAVVLSRQKKTGAVPDAAAKAEQEAADEDEEDDDAPVDEKPAKKARGSKRTPNSVKAEEKVDVEPASKKRPRKSADKANGVKAAPQDESDAATEEEKPAKKGRKSAGSAKVKRAPKVEESKGRRRSARLTG</sequence>
<keyword evidence="3" id="KW-0227">DNA damage</keyword>
<dbReference type="InterPro" id="IPR012319">
    <property type="entry name" value="FPG_cat"/>
</dbReference>
<dbReference type="AlphaFoldDB" id="A0A2K1QXR7"/>
<dbReference type="SUPFAM" id="SSF46946">
    <property type="entry name" value="S13-like H2TH domain"/>
    <property type="match status" value="1"/>
</dbReference>
<comment type="similarity">
    <text evidence="2">Belongs to the FPG family.</text>
</comment>
<evidence type="ECO:0000256" key="5">
    <source>
        <dbReference type="ARBA" id="ARBA00023125"/>
    </source>
</evidence>
<keyword evidence="5" id="KW-0238">DNA-binding</keyword>
<keyword evidence="6" id="KW-0234">DNA repair</keyword>
<dbReference type="Pfam" id="PF06831">
    <property type="entry name" value="H2TH"/>
    <property type="match status" value="1"/>
</dbReference>
<comment type="catalytic activity">
    <reaction evidence="1">
        <text>Hydrolysis of DNA containing ring-opened 7-methylguanine residues, releasing 2,6-diamino-4-hydroxy-5-(N-methyl)formamidopyrimidine.</text>
        <dbReference type="EC" id="3.2.2.23"/>
    </reaction>
</comment>
<dbReference type="OrthoDB" id="444592at2759"/>